<dbReference type="EMBL" id="JAAJBT010000006">
    <property type="protein sequence ID" value="NHM02483.1"/>
    <property type="molecule type" value="Genomic_DNA"/>
</dbReference>
<protein>
    <recommendedName>
        <fullName evidence="3">Lipoprotein</fullName>
    </recommendedName>
</protein>
<dbReference type="Proteomes" id="UP000800984">
    <property type="component" value="Unassembled WGS sequence"/>
</dbReference>
<name>A0ABX0I5L3_9FLAO</name>
<evidence type="ECO:0000313" key="2">
    <source>
        <dbReference type="Proteomes" id="UP000800984"/>
    </source>
</evidence>
<keyword evidence="2" id="KW-1185">Reference proteome</keyword>
<gene>
    <name evidence="1" type="ORF">G4D72_10245</name>
</gene>
<accession>A0ABX0I5L3</accession>
<comment type="caution">
    <text evidence="1">The sequence shown here is derived from an EMBL/GenBank/DDBJ whole genome shotgun (WGS) entry which is preliminary data.</text>
</comment>
<dbReference type="RefSeq" id="WP_166077603.1">
    <property type="nucleotide sequence ID" value="NZ_JAAJBT010000006.1"/>
</dbReference>
<evidence type="ECO:0008006" key="3">
    <source>
        <dbReference type="Google" id="ProtNLM"/>
    </source>
</evidence>
<sequence>MKKILYVLLLVFFISCDYILKNPSNSEEENLEFIVKSEVNDDTNENDCDLKAGYKWSNMTKKCVRVFELGYRLTSIEKDSLGKGKNAYFFVDEDSLVAEVFLPDSKESIIFTRENEDQNFKFKDFEFRTKNGYNLYYDETLLFQPAIPVDTKILGKDEEH</sequence>
<dbReference type="PROSITE" id="PS51257">
    <property type="entry name" value="PROKAR_LIPOPROTEIN"/>
    <property type="match status" value="1"/>
</dbReference>
<organism evidence="1 2">
    <name type="scientific">Flavobacterium difficile</name>
    <dbReference type="NCBI Taxonomy" id="2709659"/>
    <lineage>
        <taxon>Bacteria</taxon>
        <taxon>Pseudomonadati</taxon>
        <taxon>Bacteroidota</taxon>
        <taxon>Flavobacteriia</taxon>
        <taxon>Flavobacteriales</taxon>
        <taxon>Flavobacteriaceae</taxon>
        <taxon>Flavobacterium</taxon>
    </lineage>
</organism>
<reference evidence="1 2" key="1">
    <citation type="submission" date="2020-02" db="EMBL/GenBank/DDBJ databases">
        <authorList>
            <person name="Chen W.-M."/>
        </authorList>
    </citation>
    <scope>NUCLEOTIDE SEQUENCE [LARGE SCALE GENOMIC DNA]</scope>
    <source>
        <strain evidence="1 2">KDG-16</strain>
    </source>
</reference>
<proteinExistence type="predicted"/>
<evidence type="ECO:0000313" key="1">
    <source>
        <dbReference type="EMBL" id="NHM02483.1"/>
    </source>
</evidence>